<evidence type="ECO:0000256" key="3">
    <source>
        <dbReference type="ARBA" id="ARBA00022679"/>
    </source>
</evidence>
<dbReference type="GO" id="GO:0016758">
    <property type="term" value="F:hexosyltransferase activity"/>
    <property type="evidence" value="ECO:0007669"/>
    <property type="project" value="TreeGrafter"/>
</dbReference>
<comment type="subcellular location">
    <subcellularLocation>
        <location evidence="1">Membrane</location>
        <topology evidence="1">Multi-pass membrane protein</topology>
    </subcellularLocation>
</comment>
<dbReference type="Proteomes" id="UP000196074">
    <property type="component" value="Unassembled WGS sequence"/>
</dbReference>
<evidence type="ECO:0000313" key="7">
    <source>
        <dbReference type="EMBL" id="OUQ08928.1"/>
    </source>
</evidence>
<comment type="caution">
    <text evidence="7">The sequence shown here is derived from an EMBL/GenBank/DDBJ whole genome shotgun (WGS) entry which is preliminary data.</text>
</comment>
<keyword evidence="3 7" id="KW-0808">Transferase</keyword>
<dbReference type="SUPFAM" id="SSF141371">
    <property type="entry name" value="PilZ domain-like"/>
    <property type="match status" value="1"/>
</dbReference>
<name>A0A0I9WHI9_9ENTE</name>
<keyword evidence="6" id="KW-0472">Membrane</keyword>
<accession>A0A0I9WHI9</accession>
<dbReference type="InterPro" id="IPR009875">
    <property type="entry name" value="PilZ_domain"/>
</dbReference>
<dbReference type="EMBL" id="NFLC01000027">
    <property type="protein sequence ID" value="OUQ08928.1"/>
    <property type="molecule type" value="Genomic_DNA"/>
</dbReference>
<dbReference type="CDD" id="cd06421">
    <property type="entry name" value="CESA_CelA_like"/>
    <property type="match status" value="1"/>
</dbReference>
<dbReference type="AlphaFoldDB" id="A0A0I9WHI9"/>
<keyword evidence="2" id="KW-0328">Glycosyltransferase</keyword>
<evidence type="ECO:0000256" key="2">
    <source>
        <dbReference type="ARBA" id="ARBA00022676"/>
    </source>
</evidence>
<proteinExistence type="predicted"/>
<dbReference type="PANTHER" id="PTHR43867">
    <property type="entry name" value="CELLULOSE SYNTHASE CATALYTIC SUBUNIT A [UDP-FORMING]"/>
    <property type="match status" value="1"/>
</dbReference>
<keyword evidence="4" id="KW-0812">Transmembrane</keyword>
<dbReference type="Gene3D" id="3.90.550.10">
    <property type="entry name" value="Spore Coat Polysaccharide Biosynthesis Protein SpsA, Chain A"/>
    <property type="match status" value="1"/>
</dbReference>
<dbReference type="GO" id="GO:0035438">
    <property type="term" value="F:cyclic-di-GMP binding"/>
    <property type="evidence" value="ECO:0007669"/>
    <property type="project" value="InterPro"/>
</dbReference>
<dbReference type="Gene3D" id="2.40.10.220">
    <property type="entry name" value="predicted glycosyltransferase like domains"/>
    <property type="match status" value="1"/>
</dbReference>
<evidence type="ECO:0000256" key="5">
    <source>
        <dbReference type="ARBA" id="ARBA00022989"/>
    </source>
</evidence>
<gene>
    <name evidence="7" type="ORF">B5E88_10685</name>
</gene>
<dbReference type="GO" id="GO:0005886">
    <property type="term" value="C:plasma membrane"/>
    <property type="evidence" value="ECO:0007669"/>
    <property type="project" value="TreeGrafter"/>
</dbReference>
<dbReference type="InterPro" id="IPR050321">
    <property type="entry name" value="Glycosyltr_2/OpgH_subfam"/>
</dbReference>
<evidence type="ECO:0000256" key="4">
    <source>
        <dbReference type="ARBA" id="ARBA00022692"/>
    </source>
</evidence>
<organism evidence="7 8">
    <name type="scientific">Enterococcus cecorum</name>
    <dbReference type="NCBI Taxonomy" id="44008"/>
    <lineage>
        <taxon>Bacteria</taxon>
        <taxon>Bacillati</taxon>
        <taxon>Bacillota</taxon>
        <taxon>Bacilli</taxon>
        <taxon>Lactobacillales</taxon>
        <taxon>Enterococcaceae</taxon>
        <taxon>Enterococcus</taxon>
    </lineage>
</organism>
<sequence length="732" mass="84550">MSLTKRIIFTLAFLFSVIYLAWRGLFTLPFHQAWWVLVFGILLWLCEVVSAFTGMILIYNKQKAKKLSKPQANAKDYPDVDVLIATHNEDVALLRKTVNACVKMKYPDKQKVHIYLCDDSNRPEVKALAAEFGITHIGMTGNKQAKSGNLNHALSQTTSPLVATFDADMIPYSNFLLETVPFFVENQYKRSQDEKIKPLGLVQTPQSFYNADLFQFNLFVEQNVANEQDFFSREINILNNAHGAAIYTGSNTVLSREAIIQAGGFPTDTITEDFELGARMNIAGYQNLSTLSPMASGLTPVDIPSMIKQRVRWAQGVVQSVRNIHLLTNKNLSFGQKIVYLNSYLYWWSFLRRLVFILAPICYTLLGWEVVDTNFWTLLYFWIPCQIFQKLALKEVSSKVSTPRWGEIQETILAPFLTIPVFKQWIGLGEHRFKVTDKNAKASKKDILYGWPHFLLWLLALVGLIRFNLGKTPTELFYGSVISFWLLSHLFNLTFALLFFVGRPSYRSYERFKASYPLKFMLNGQLFQTQTHDISEAGLSFMSEQMLNVALNQKMAFTLMRDQQPLTLMGEVVRVVPLGDKYLFGVHLDLTNKSQYHEYLSYIYDGFNQNLPQYYDHQISLFRRFVNIFYQRTRLVQTKMTREEAQLKVPIFQQIHTTDGTLTLQYLITKHLIIQAESLLFAPKLNISYQGIDFQLSLVRALSQDTFVYHIDNWQQVLHHANYHQLFSTRNS</sequence>
<dbReference type="PANTHER" id="PTHR43867:SF2">
    <property type="entry name" value="CELLULOSE SYNTHASE CATALYTIC SUBUNIT A [UDP-FORMING]"/>
    <property type="match status" value="1"/>
</dbReference>
<evidence type="ECO:0000256" key="1">
    <source>
        <dbReference type="ARBA" id="ARBA00004141"/>
    </source>
</evidence>
<keyword evidence="5" id="KW-1133">Transmembrane helix</keyword>
<dbReference type="SUPFAM" id="SSF53448">
    <property type="entry name" value="Nucleotide-diphospho-sugar transferases"/>
    <property type="match status" value="1"/>
</dbReference>
<dbReference type="RefSeq" id="WP_047341576.1">
    <property type="nucleotide sequence ID" value="NZ_LDEB01000028.1"/>
</dbReference>
<evidence type="ECO:0000313" key="8">
    <source>
        <dbReference type="Proteomes" id="UP000196074"/>
    </source>
</evidence>
<evidence type="ECO:0000256" key="6">
    <source>
        <dbReference type="ARBA" id="ARBA00023136"/>
    </source>
</evidence>
<dbReference type="Pfam" id="PF07238">
    <property type="entry name" value="PilZ"/>
    <property type="match status" value="1"/>
</dbReference>
<dbReference type="Pfam" id="PF13641">
    <property type="entry name" value="Glyco_tranf_2_3"/>
    <property type="match status" value="1"/>
</dbReference>
<reference evidence="8" key="1">
    <citation type="submission" date="2017-04" db="EMBL/GenBank/DDBJ databases">
        <title>Function of individual gut microbiota members based on whole genome sequencing of pure cultures obtained from chicken caecum.</title>
        <authorList>
            <person name="Medvecky M."/>
            <person name="Cejkova D."/>
            <person name="Polansky O."/>
            <person name="Karasova D."/>
            <person name="Kubasova T."/>
            <person name="Cizek A."/>
            <person name="Rychlik I."/>
        </authorList>
    </citation>
    <scope>NUCLEOTIDE SEQUENCE [LARGE SCALE GENOMIC DNA]</scope>
    <source>
        <strain evidence="8">An144</strain>
    </source>
</reference>
<protein>
    <submittedName>
        <fullName evidence="7">Glycosyl transferase</fullName>
    </submittedName>
</protein>
<dbReference type="InterPro" id="IPR029044">
    <property type="entry name" value="Nucleotide-diphossugar_trans"/>
</dbReference>